<organism evidence="2 3">
    <name type="scientific">Nyssa sinensis</name>
    <dbReference type="NCBI Taxonomy" id="561372"/>
    <lineage>
        <taxon>Eukaryota</taxon>
        <taxon>Viridiplantae</taxon>
        <taxon>Streptophyta</taxon>
        <taxon>Embryophyta</taxon>
        <taxon>Tracheophyta</taxon>
        <taxon>Spermatophyta</taxon>
        <taxon>Magnoliopsida</taxon>
        <taxon>eudicotyledons</taxon>
        <taxon>Gunneridae</taxon>
        <taxon>Pentapetalae</taxon>
        <taxon>asterids</taxon>
        <taxon>Cornales</taxon>
        <taxon>Nyssaceae</taxon>
        <taxon>Nyssa</taxon>
    </lineage>
</organism>
<protein>
    <submittedName>
        <fullName evidence="2">Uncharacterized protein</fullName>
    </submittedName>
</protein>
<accession>A0A5J5A5L2</accession>
<proteinExistence type="predicted"/>
<dbReference type="AlphaFoldDB" id="A0A5J5A5L2"/>
<reference evidence="2 3" key="1">
    <citation type="submission" date="2019-09" db="EMBL/GenBank/DDBJ databases">
        <title>A chromosome-level genome assembly of the Chinese tupelo Nyssa sinensis.</title>
        <authorList>
            <person name="Yang X."/>
            <person name="Kang M."/>
            <person name="Yang Y."/>
            <person name="Xiong H."/>
            <person name="Wang M."/>
            <person name="Zhang Z."/>
            <person name="Wang Z."/>
            <person name="Wu H."/>
            <person name="Ma T."/>
            <person name="Liu J."/>
            <person name="Xi Z."/>
        </authorList>
    </citation>
    <scope>NUCLEOTIDE SEQUENCE [LARGE SCALE GENOMIC DNA]</scope>
    <source>
        <strain evidence="2">J267</strain>
        <tissue evidence="2">Leaf</tissue>
    </source>
</reference>
<sequence>MEKWKQIRAKKNKYSQRKTVRLTWLAALFHFKRTFELDITSSTYWMRSEQGQQETKDSSQSISYYQLQIKSSGCRCRLPTVVGTSGLLDGGYGATDSGHDWYGGADGGGGGGGGGS</sequence>
<feature type="compositionally biased region" description="Gly residues" evidence="1">
    <location>
        <begin position="104"/>
        <end position="116"/>
    </location>
</feature>
<feature type="region of interest" description="Disordered" evidence="1">
    <location>
        <begin position="97"/>
        <end position="116"/>
    </location>
</feature>
<name>A0A5J5A5L2_9ASTE</name>
<dbReference type="Proteomes" id="UP000325577">
    <property type="component" value="Linkage Group LG3"/>
</dbReference>
<gene>
    <name evidence="2" type="ORF">F0562_007339</name>
</gene>
<dbReference type="EMBL" id="CM018046">
    <property type="protein sequence ID" value="KAA8525484.1"/>
    <property type="molecule type" value="Genomic_DNA"/>
</dbReference>
<evidence type="ECO:0000313" key="3">
    <source>
        <dbReference type="Proteomes" id="UP000325577"/>
    </source>
</evidence>
<evidence type="ECO:0000256" key="1">
    <source>
        <dbReference type="SAM" id="MobiDB-lite"/>
    </source>
</evidence>
<keyword evidence="3" id="KW-1185">Reference proteome</keyword>
<evidence type="ECO:0000313" key="2">
    <source>
        <dbReference type="EMBL" id="KAA8525484.1"/>
    </source>
</evidence>